<proteinExistence type="predicted"/>
<dbReference type="Proteomes" id="UP001318860">
    <property type="component" value="Unassembled WGS sequence"/>
</dbReference>
<reference evidence="2 3" key="1">
    <citation type="journal article" date="2021" name="Comput. Struct. Biotechnol. J.">
        <title>De novo genome assembly of the potent medicinal plant Rehmannia glutinosa using nanopore technology.</title>
        <authorList>
            <person name="Ma L."/>
            <person name="Dong C."/>
            <person name="Song C."/>
            <person name="Wang X."/>
            <person name="Zheng X."/>
            <person name="Niu Y."/>
            <person name="Chen S."/>
            <person name="Feng W."/>
        </authorList>
    </citation>
    <scope>NUCLEOTIDE SEQUENCE [LARGE SCALE GENOMIC DNA]</scope>
    <source>
        <strain evidence="2">DH-2019</strain>
    </source>
</reference>
<evidence type="ECO:0000313" key="3">
    <source>
        <dbReference type="Proteomes" id="UP001318860"/>
    </source>
</evidence>
<evidence type="ECO:0000256" key="1">
    <source>
        <dbReference type="SAM" id="MobiDB-lite"/>
    </source>
</evidence>
<protein>
    <submittedName>
        <fullName evidence="2">Uncharacterized protein</fullName>
    </submittedName>
</protein>
<accession>A0ABR0UEJ5</accession>
<evidence type="ECO:0000313" key="2">
    <source>
        <dbReference type="EMBL" id="KAK6120917.1"/>
    </source>
</evidence>
<gene>
    <name evidence="2" type="ORF">DH2020_045345</name>
</gene>
<dbReference type="EMBL" id="JABTTQ020002970">
    <property type="protein sequence ID" value="KAK6120917.1"/>
    <property type="molecule type" value="Genomic_DNA"/>
</dbReference>
<keyword evidence="3" id="KW-1185">Reference proteome</keyword>
<organism evidence="2 3">
    <name type="scientific">Rehmannia glutinosa</name>
    <name type="common">Chinese foxglove</name>
    <dbReference type="NCBI Taxonomy" id="99300"/>
    <lineage>
        <taxon>Eukaryota</taxon>
        <taxon>Viridiplantae</taxon>
        <taxon>Streptophyta</taxon>
        <taxon>Embryophyta</taxon>
        <taxon>Tracheophyta</taxon>
        <taxon>Spermatophyta</taxon>
        <taxon>Magnoliopsida</taxon>
        <taxon>eudicotyledons</taxon>
        <taxon>Gunneridae</taxon>
        <taxon>Pentapetalae</taxon>
        <taxon>asterids</taxon>
        <taxon>lamiids</taxon>
        <taxon>Lamiales</taxon>
        <taxon>Orobanchaceae</taxon>
        <taxon>Rehmannieae</taxon>
        <taxon>Rehmannia</taxon>
    </lineage>
</organism>
<feature type="region of interest" description="Disordered" evidence="1">
    <location>
        <begin position="72"/>
        <end position="97"/>
    </location>
</feature>
<name>A0ABR0UEJ5_REHGL</name>
<feature type="compositionally biased region" description="Polar residues" evidence="1">
    <location>
        <begin position="76"/>
        <end position="97"/>
    </location>
</feature>
<sequence length="97" mass="10390">MNGSRYAKRFSERSDQCLARDLGRNSTAKSPLGTLEGVVGWKTSHHSGLTTKSSSEGVLKCALENALGESLPHPLSSPTFGSTHTISKQKPQTTYIA</sequence>
<comment type="caution">
    <text evidence="2">The sequence shown here is derived from an EMBL/GenBank/DDBJ whole genome shotgun (WGS) entry which is preliminary data.</text>
</comment>